<dbReference type="EMBL" id="JZWT02000007">
    <property type="protein sequence ID" value="MFB6490331.1"/>
    <property type="molecule type" value="Genomic_DNA"/>
</dbReference>
<protein>
    <submittedName>
        <fullName evidence="1">DUF996 domain-containing protein</fullName>
    </submittedName>
</protein>
<dbReference type="Proteomes" id="UP000033636">
    <property type="component" value="Unassembled WGS sequence"/>
</dbReference>
<gene>
    <name evidence="1" type="ORF">TU35_003630</name>
</gene>
<sequence length="182" mass="19434">MEAETAKILAGVGAVLSIVGPFGYGIVGIIGLILVLVGLLSLADYFKDSEMRQNTIYWLIFAIIGVIALVATFVLGFFALSRFVVGPHLYTRVTSLTAVNVLALIAGLVVAEVFFILAASRLRRVYAALAQRTGEGLFNTAGTLYFWGAVLTIVLVGLILLFVSWILAAVAFFSAKLPPPPQ</sequence>
<proteinExistence type="predicted"/>
<evidence type="ECO:0000313" key="1">
    <source>
        <dbReference type="EMBL" id="MFB6490331.1"/>
    </source>
</evidence>
<comment type="caution">
    <text evidence="1">The sequence shown here is derived from an EMBL/GenBank/DDBJ whole genome shotgun (WGS) entry which is preliminary data.</text>
</comment>
<organism evidence="1 2">
    <name type="scientific">Thermoproteus sp. AZ2</name>
    <dbReference type="NCBI Taxonomy" id="1609232"/>
    <lineage>
        <taxon>Archaea</taxon>
        <taxon>Thermoproteota</taxon>
        <taxon>Thermoprotei</taxon>
        <taxon>Thermoproteales</taxon>
        <taxon>Thermoproteaceae</taxon>
        <taxon>Thermoproteus</taxon>
    </lineage>
</organism>
<accession>A0ACC6V079</accession>
<reference evidence="1" key="1">
    <citation type="submission" date="2024-07" db="EMBL/GenBank/DDBJ databases">
        <title>Metagenome and Metagenome-Assembled Genomes of Archaea from a hot spring from the geothermal field of Los Azufres, Mexico.</title>
        <authorList>
            <person name="Marin-Paredes R."/>
            <person name="Martinez-Romero E."/>
            <person name="Servin-Garciduenas L.E."/>
        </authorList>
    </citation>
    <scope>NUCLEOTIDE SEQUENCE</scope>
</reference>
<evidence type="ECO:0000313" key="2">
    <source>
        <dbReference type="Proteomes" id="UP000033636"/>
    </source>
</evidence>
<name>A0ACC6V079_9CREN</name>